<keyword evidence="2" id="KW-1185">Reference proteome</keyword>
<dbReference type="EMBL" id="DF967972">
    <property type="protein sequence ID" value="GAP14726.1"/>
    <property type="molecule type" value="Genomic_DNA"/>
</dbReference>
<reference evidence="1" key="1">
    <citation type="submission" date="2015-07" db="EMBL/GenBank/DDBJ databases">
        <title>Draft Genome Sequences of Anaerolinea thermolimosa IMO-1, Bellilinea caldifistulae GOMI-1, Leptolinea tardivitalis YMTK-2, Levilinea saccharolytica KIBI-1,Longilinea arvoryzae KOME-1, Previously Described as Members of the Anaerolineaceae (Chloroflexi).</title>
        <authorList>
            <person name="Sekiguchi Y."/>
            <person name="Ohashi A."/>
            <person name="Matsuura N."/>
            <person name="Tourlousse M.D."/>
        </authorList>
    </citation>
    <scope>NUCLEOTIDE SEQUENCE [LARGE SCALE GENOMIC DNA]</scope>
    <source>
        <strain evidence="1">KOME-1</strain>
    </source>
</reference>
<protein>
    <submittedName>
        <fullName evidence="1">Uncharacterized protein</fullName>
    </submittedName>
</protein>
<dbReference type="AlphaFoldDB" id="A0A0S7BJR2"/>
<organism evidence="1">
    <name type="scientific">Longilinea arvoryzae</name>
    <dbReference type="NCBI Taxonomy" id="360412"/>
    <lineage>
        <taxon>Bacteria</taxon>
        <taxon>Bacillati</taxon>
        <taxon>Chloroflexota</taxon>
        <taxon>Anaerolineae</taxon>
        <taxon>Anaerolineales</taxon>
        <taxon>Anaerolineaceae</taxon>
        <taxon>Longilinea</taxon>
    </lineage>
</organism>
<dbReference type="RefSeq" id="WP_075073961.1">
    <property type="nucleotide sequence ID" value="NZ_DF967972.1"/>
</dbReference>
<dbReference type="Proteomes" id="UP000055060">
    <property type="component" value="Unassembled WGS sequence"/>
</dbReference>
<evidence type="ECO:0000313" key="1">
    <source>
        <dbReference type="EMBL" id="GAP14726.1"/>
    </source>
</evidence>
<dbReference type="OrthoDB" id="160864at2"/>
<dbReference type="STRING" id="360412.LARV_02500"/>
<evidence type="ECO:0000313" key="2">
    <source>
        <dbReference type="Proteomes" id="UP000055060"/>
    </source>
</evidence>
<gene>
    <name evidence="1" type="ORF">LARV_02500</name>
</gene>
<name>A0A0S7BJR2_9CHLR</name>
<proteinExistence type="predicted"/>
<accession>A0A0S7BJR2</accession>
<sequence length="144" mass="16569">MIETKRFSLVKPTIQTPFHIDFEWWREHDNNWRVYLFSYLCAEHQAAFQNTDQNVMIDWIDPETAEVRVVDGLEHTLMTHCALQPGFLTQNTSLVDAVFRTFLKNGNQPLTPEEISGITGKPANTILVTFSGPTIYKGIRPCQK</sequence>